<dbReference type="STRING" id="216432.CA2559_01545"/>
<dbReference type="OrthoDB" id="9791248at2"/>
<feature type="transmembrane region" description="Helical" evidence="10">
    <location>
        <begin position="182"/>
        <end position="199"/>
    </location>
</feature>
<comment type="subcellular location">
    <subcellularLocation>
        <location evidence="2">Cell membrane</location>
        <topology evidence="2">Multi-pass membrane protein</topology>
    </subcellularLocation>
</comment>
<reference evidence="11 12" key="1">
    <citation type="journal article" date="2010" name="J. Bacteriol.">
        <title>The complete genome sequence of Croceibacter atlanticus HTCC2559T.</title>
        <authorList>
            <person name="Oh H.M."/>
            <person name="Kang I."/>
            <person name="Ferriera S."/>
            <person name="Giovannoni S.J."/>
            <person name="Cho J.C."/>
        </authorList>
    </citation>
    <scope>NUCLEOTIDE SEQUENCE [LARGE SCALE GENOMIC DNA]</scope>
    <source>
        <strain evidence="12">ATCC BAA-628 / HTCC2559 / KCTC 12090</strain>
    </source>
</reference>
<evidence type="ECO:0000256" key="6">
    <source>
        <dbReference type="ARBA" id="ARBA00022475"/>
    </source>
</evidence>
<dbReference type="RefSeq" id="WP_013186076.1">
    <property type="nucleotide sequence ID" value="NC_014230.1"/>
</dbReference>
<evidence type="ECO:0000256" key="9">
    <source>
        <dbReference type="ARBA" id="ARBA00023136"/>
    </source>
</evidence>
<comment type="similarity">
    <text evidence="3">Belongs to the nicotinamide ribonucleoside (NR) uptake permease (TC 4.B.1) family.</text>
</comment>
<feature type="transmembrane region" description="Helical" evidence="10">
    <location>
        <begin position="132"/>
        <end position="152"/>
    </location>
</feature>
<name>A3U581_CROAH</name>
<accession>A3U581</accession>
<protein>
    <recommendedName>
        <fullName evidence="4">Nicotinamide riboside transporter PnuC</fullName>
    </recommendedName>
</protein>
<keyword evidence="5" id="KW-0813">Transport</keyword>
<sequence>MSPIFEFFFGQYRGYETHIIGLEVAGIVFGLISSICSMRNSVWVYPTGIVSTLIFVYILLKFNLLGDTIINGYYFVMSIYGWYIWTRKVTPTQTTPITKATKNDYTNSLGIFLSTMLFIYIIYYVFEKFEGWVSYIDILTTGLFFVGMWMLAKKKLENWLFLLMGNVISVPLYFYKGLTLSSFLYVIFVIISIFGYLAWKNILNNRLQTA</sequence>
<keyword evidence="12" id="KW-1185">Reference proteome</keyword>
<dbReference type="HOGENOM" id="CLU_076589_2_0_10"/>
<evidence type="ECO:0000313" key="11">
    <source>
        <dbReference type="EMBL" id="EAP87398.1"/>
    </source>
</evidence>
<evidence type="ECO:0000256" key="2">
    <source>
        <dbReference type="ARBA" id="ARBA00004651"/>
    </source>
</evidence>
<dbReference type="EMBL" id="CP002046">
    <property type="protein sequence ID" value="EAP87398.1"/>
    <property type="molecule type" value="Genomic_DNA"/>
</dbReference>
<dbReference type="GO" id="GO:0034257">
    <property type="term" value="F:nicotinamide riboside transmembrane transporter activity"/>
    <property type="evidence" value="ECO:0007669"/>
    <property type="project" value="InterPro"/>
</dbReference>
<keyword evidence="7 10" id="KW-0812">Transmembrane</keyword>
<dbReference type="NCBIfam" id="TIGR01528">
    <property type="entry name" value="NMN_trans_PnuC"/>
    <property type="match status" value="1"/>
</dbReference>
<evidence type="ECO:0000256" key="3">
    <source>
        <dbReference type="ARBA" id="ARBA00006669"/>
    </source>
</evidence>
<dbReference type="GeneID" id="89452109"/>
<evidence type="ECO:0000256" key="8">
    <source>
        <dbReference type="ARBA" id="ARBA00022989"/>
    </source>
</evidence>
<gene>
    <name evidence="11" type="ordered locus">CA2559_01545</name>
</gene>
<dbReference type="AlphaFoldDB" id="A3U581"/>
<keyword evidence="6" id="KW-1003">Cell membrane</keyword>
<evidence type="ECO:0000256" key="1">
    <source>
        <dbReference type="ARBA" id="ARBA00002672"/>
    </source>
</evidence>
<dbReference type="Proteomes" id="UP000002297">
    <property type="component" value="Chromosome"/>
</dbReference>
<dbReference type="PANTHER" id="PTHR36122:SF2">
    <property type="entry name" value="NICOTINAMIDE RIBOSIDE TRANSPORTER PNUC"/>
    <property type="match status" value="1"/>
</dbReference>
<dbReference type="eggNOG" id="COG3201">
    <property type="taxonomic scope" value="Bacteria"/>
</dbReference>
<feature type="transmembrane region" description="Helical" evidence="10">
    <location>
        <begin position="42"/>
        <end position="62"/>
    </location>
</feature>
<feature type="transmembrane region" description="Helical" evidence="10">
    <location>
        <begin position="15"/>
        <end position="35"/>
    </location>
</feature>
<evidence type="ECO:0000313" key="12">
    <source>
        <dbReference type="Proteomes" id="UP000002297"/>
    </source>
</evidence>
<evidence type="ECO:0000256" key="10">
    <source>
        <dbReference type="SAM" id="Phobius"/>
    </source>
</evidence>
<evidence type="ECO:0000256" key="5">
    <source>
        <dbReference type="ARBA" id="ARBA00022448"/>
    </source>
</evidence>
<dbReference type="KEGG" id="cat:CA2559_01545"/>
<comment type="function">
    <text evidence="1">Required for nicotinamide riboside transport across the inner membrane.</text>
</comment>
<evidence type="ECO:0000256" key="4">
    <source>
        <dbReference type="ARBA" id="ARBA00017522"/>
    </source>
</evidence>
<keyword evidence="8 10" id="KW-1133">Transmembrane helix</keyword>
<dbReference type="InterPro" id="IPR006419">
    <property type="entry name" value="NMN_transpt_PnuC"/>
</dbReference>
<feature type="transmembrane region" description="Helical" evidence="10">
    <location>
        <begin position="105"/>
        <end position="126"/>
    </location>
</feature>
<dbReference type="Pfam" id="PF04973">
    <property type="entry name" value="NMN_transporter"/>
    <property type="match status" value="1"/>
</dbReference>
<dbReference type="PANTHER" id="PTHR36122">
    <property type="entry name" value="NICOTINAMIDE RIBOSIDE TRANSPORTER PNUC"/>
    <property type="match status" value="1"/>
</dbReference>
<evidence type="ECO:0000256" key="7">
    <source>
        <dbReference type="ARBA" id="ARBA00022692"/>
    </source>
</evidence>
<keyword evidence="9 10" id="KW-0472">Membrane</keyword>
<proteinExistence type="inferred from homology"/>
<organism evidence="11 12">
    <name type="scientific">Croceibacter atlanticus (strain ATCC BAA-628 / JCM 21780 / CIP 108009 / IAM 15332 / KCTC 12090 / HTCC2559)</name>
    <dbReference type="NCBI Taxonomy" id="216432"/>
    <lineage>
        <taxon>Bacteria</taxon>
        <taxon>Pseudomonadati</taxon>
        <taxon>Bacteroidota</taxon>
        <taxon>Flavobacteriia</taxon>
        <taxon>Flavobacteriales</taxon>
        <taxon>Flavobacteriaceae</taxon>
        <taxon>Croceibacter</taxon>
    </lineage>
</organism>
<dbReference type="GO" id="GO:0005886">
    <property type="term" value="C:plasma membrane"/>
    <property type="evidence" value="ECO:0007669"/>
    <property type="project" value="UniProtKB-SubCell"/>
</dbReference>
<feature type="transmembrane region" description="Helical" evidence="10">
    <location>
        <begin position="159"/>
        <end position="176"/>
    </location>
</feature>
<feature type="transmembrane region" description="Helical" evidence="10">
    <location>
        <begin position="68"/>
        <end position="85"/>
    </location>
</feature>